<dbReference type="InterPro" id="IPR036179">
    <property type="entry name" value="Ig-like_dom_sf"/>
</dbReference>
<evidence type="ECO:0000259" key="2">
    <source>
        <dbReference type="PROSITE" id="PS50835"/>
    </source>
</evidence>
<dbReference type="AlphaFoldDB" id="A0AAV2HMM3"/>
<evidence type="ECO:0000313" key="4">
    <source>
        <dbReference type="Proteomes" id="UP001497497"/>
    </source>
</evidence>
<dbReference type="Pfam" id="PF00656">
    <property type="entry name" value="Peptidase_C14"/>
    <property type="match status" value="1"/>
</dbReference>
<protein>
    <recommendedName>
        <fullName evidence="5">Mucosa-associated lymphoid tissue lymphoma translocation protein 1</fullName>
    </recommendedName>
</protein>
<dbReference type="SMART" id="SM00409">
    <property type="entry name" value="IG"/>
    <property type="match status" value="2"/>
</dbReference>
<dbReference type="Pfam" id="PF18703">
    <property type="entry name" value="MALT1_Ig"/>
    <property type="match status" value="1"/>
</dbReference>
<dbReference type="PANTHER" id="PTHR22576">
    <property type="entry name" value="MUCOSA ASSOCIATED LYMPHOID TISSUE LYMPHOMA TRANSLOCATION PROTEIN 1/PARACASPASE"/>
    <property type="match status" value="1"/>
</dbReference>
<dbReference type="PROSITE" id="PS50208">
    <property type="entry name" value="CASPASE_P20"/>
    <property type="match status" value="1"/>
</dbReference>
<dbReference type="GO" id="GO:0004197">
    <property type="term" value="F:cysteine-type endopeptidase activity"/>
    <property type="evidence" value="ECO:0007669"/>
    <property type="project" value="InterPro"/>
</dbReference>
<dbReference type="Pfam" id="PF13927">
    <property type="entry name" value="Ig_3"/>
    <property type="match status" value="1"/>
</dbReference>
<dbReference type="InterPro" id="IPR013783">
    <property type="entry name" value="Ig-like_fold"/>
</dbReference>
<evidence type="ECO:0000259" key="1">
    <source>
        <dbReference type="PROSITE" id="PS50208"/>
    </source>
</evidence>
<dbReference type="InterPro" id="IPR003599">
    <property type="entry name" value="Ig_sub"/>
</dbReference>
<gene>
    <name evidence="3" type="ORF">GSLYS_00009265001</name>
</gene>
<dbReference type="SUPFAM" id="SSF47986">
    <property type="entry name" value="DEATH domain"/>
    <property type="match status" value="1"/>
</dbReference>
<name>A0AAV2HMM3_LYMST</name>
<dbReference type="PROSITE" id="PS50835">
    <property type="entry name" value="IG_LIKE"/>
    <property type="match status" value="2"/>
</dbReference>
<dbReference type="InterPro" id="IPR011600">
    <property type="entry name" value="Pept_C14_caspase"/>
</dbReference>
<accession>A0AAV2HMM3</accession>
<evidence type="ECO:0000313" key="3">
    <source>
        <dbReference type="EMBL" id="CAL1535305.1"/>
    </source>
</evidence>
<feature type="domain" description="Caspase family p20" evidence="1">
    <location>
        <begin position="295"/>
        <end position="372"/>
    </location>
</feature>
<organism evidence="3 4">
    <name type="scientific">Lymnaea stagnalis</name>
    <name type="common">Great pond snail</name>
    <name type="synonym">Helix stagnalis</name>
    <dbReference type="NCBI Taxonomy" id="6523"/>
    <lineage>
        <taxon>Eukaryota</taxon>
        <taxon>Metazoa</taxon>
        <taxon>Spiralia</taxon>
        <taxon>Lophotrochozoa</taxon>
        <taxon>Mollusca</taxon>
        <taxon>Gastropoda</taxon>
        <taxon>Heterobranchia</taxon>
        <taxon>Euthyneura</taxon>
        <taxon>Panpulmonata</taxon>
        <taxon>Hygrophila</taxon>
        <taxon>Lymnaeoidea</taxon>
        <taxon>Lymnaeidae</taxon>
        <taxon>Lymnaea</taxon>
    </lineage>
</organism>
<dbReference type="InterPro" id="IPR011029">
    <property type="entry name" value="DEATH-like_dom_sf"/>
</dbReference>
<dbReference type="SMART" id="SM00408">
    <property type="entry name" value="IGc2"/>
    <property type="match status" value="2"/>
</dbReference>
<dbReference type="InterPro" id="IPR001309">
    <property type="entry name" value="Pept_C14_p20"/>
</dbReference>
<feature type="domain" description="Ig-like" evidence="2">
    <location>
        <begin position="191"/>
        <end position="280"/>
    </location>
</feature>
<dbReference type="Gene3D" id="2.60.40.10">
    <property type="entry name" value="Immunoglobulins"/>
    <property type="match status" value="2"/>
</dbReference>
<dbReference type="GO" id="GO:0006508">
    <property type="term" value="P:proteolysis"/>
    <property type="evidence" value="ECO:0007669"/>
    <property type="project" value="InterPro"/>
</dbReference>
<dbReference type="SUPFAM" id="SSF52129">
    <property type="entry name" value="Caspase-like"/>
    <property type="match status" value="1"/>
</dbReference>
<dbReference type="InterPro" id="IPR029030">
    <property type="entry name" value="Caspase-like_dom_sf"/>
</dbReference>
<dbReference type="InterPro" id="IPR052039">
    <property type="entry name" value="Caspase-related_regulators"/>
</dbReference>
<comment type="caution">
    <text evidence="3">The sequence shown here is derived from an EMBL/GenBank/DDBJ whole genome shotgun (WGS) entry which is preliminary data.</text>
</comment>
<dbReference type="PANTHER" id="PTHR22576:SF37">
    <property type="entry name" value="MUCOSA-ASSOCIATED LYMPHOID TISSUE LYMPHOMA TRANSLOCATION PROTEIN 1"/>
    <property type="match status" value="1"/>
</dbReference>
<dbReference type="Gene3D" id="2.60.40.3360">
    <property type="match status" value="1"/>
</dbReference>
<dbReference type="InterPro" id="IPR007110">
    <property type="entry name" value="Ig-like_dom"/>
</dbReference>
<dbReference type="InterPro" id="IPR003598">
    <property type="entry name" value="Ig_sub2"/>
</dbReference>
<evidence type="ECO:0008006" key="5">
    <source>
        <dbReference type="Google" id="ProtNLM"/>
    </source>
</evidence>
<dbReference type="Proteomes" id="UP001497497">
    <property type="component" value="Unassembled WGS sequence"/>
</dbReference>
<dbReference type="EMBL" id="CAXITT010000197">
    <property type="protein sequence ID" value="CAL1535305.1"/>
    <property type="molecule type" value="Genomic_DNA"/>
</dbReference>
<keyword evidence="4" id="KW-1185">Reference proteome</keyword>
<feature type="domain" description="Ig-like" evidence="2">
    <location>
        <begin position="101"/>
        <end position="180"/>
    </location>
</feature>
<dbReference type="InterPro" id="IPR033540">
    <property type="entry name" value="MALT1_IG-like_dom_sf"/>
</dbReference>
<dbReference type="Gene3D" id="3.40.50.1460">
    <property type="match status" value="1"/>
</dbReference>
<dbReference type="SUPFAM" id="SSF48726">
    <property type="entry name" value="Immunoglobulin"/>
    <property type="match status" value="2"/>
</dbReference>
<sequence length="699" mass="79636">MADLKIIGDSNLSQLPGLLFMKIRDHLDVSDSSTQGWRAVVAVLDGNYTINNIAPFERADSPTTKLLMELGSRGMTVEAFVRYAIAANDHVIMDLFKIYVPVEITHNPLSEMQVLEGETVEFAVKAKGFPPPQYQWYKNGEKMNGFSESTCRLISVTISDNGQYYCIVYNNEEYSTMEMSTPTKVYVCHAPDLEIKEHPHSCIILLGGNALFKCEVWGGINLTYQWFHGEQELHDGNGISGSRTNELRLYNVQTYERVGCYSCQISSQDKQFYTREAFLQITVSDARMDRIYTATDKVALLIGCYDYRSDRLLSAPRHDVQTLCGIFQSLNFKVVSLLNLTKAEILSSVFEFRKLVGNGVYCVFYFCGHGFEISNQCFLVPIDAPCLYRNTDCISADKIFSSLLQRKPQICCMILDICRKSYGDETRPAILTQDKVENGNAIVCYGTSYGLAAYEGRNFGILVSHLKDILYLPIDIETVFKKLREAIHKDPKLNNASNERSYRQIPEIRTNLLEVHRSFTDKIVYTGQTSEYNFRKMLWETAHRKPDSINLDVKFDNFTVKVRLDFQQEFSNVLKIYTSVIDPGPTEKCVAYVSGVPVDVAEKAKVRTITQGKDGNLSKNFVVIHNIQRLKKSMKINVTVNCEQPNMQKTLEISDLGLPLVAKLELWKERPDYFHQREAEEVEEGECESNLEEDLQNFV</sequence>
<dbReference type="InterPro" id="IPR041077">
    <property type="entry name" value="MALT1_Ig"/>
</dbReference>
<reference evidence="3 4" key="1">
    <citation type="submission" date="2024-04" db="EMBL/GenBank/DDBJ databases">
        <authorList>
            <consortium name="Genoscope - CEA"/>
            <person name="William W."/>
        </authorList>
    </citation>
    <scope>NUCLEOTIDE SEQUENCE [LARGE SCALE GENOMIC DNA]</scope>
</reference>
<proteinExistence type="predicted"/>